<dbReference type="Gene3D" id="3.30.40.10">
    <property type="entry name" value="Zinc/RING finger domain, C3HC4 (zinc finger)"/>
    <property type="match status" value="1"/>
</dbReference>
<sequence>MSTTCASCTTLINKKSPGVQCDGFCAASYHAKCIGLTIDQVNLIKDCRNTTWMCDKCRNNDSSETGLHLTSPGTTIESKMQQQILNFMQDIKCEVKELRGTQADLIKSITFCTDKISDFESTLKSFNDQIKNIEKLKTDNQYLTKNVQSLNKKVSDLEQFSRMNNIEIQGVPDKKNEDIYKIIDTIHKSLGIQITSSMIDSAHRVASFSSNKPKNIVVKYTTRRIRDDILSAAKVKRMASTSRIINIEGISNNLFIVEHLSPGNKSLYKKTRDFATSNNYKFVWVKNGSILIRKDEGSNDGARRDKFIQVVLERVEERSTKNRFPIQLHRC</sequence>
<feature type="coiled-coil region" evidence="5">
    <location>
        <begin position="116"/>
        <end position="153"/>
    </location>
</feature>
<dbReference type="SUPFAM" id="SSF57903">
    <property type="entry name" value="FYVE/PHD zinc finger"/>
    <property type="match status" value="1"/>
</dbReference>
<dbReference type="InterPro" id="IPR019787">
    <property type="entry name" value="Znf_PHD-finger"/>
</dbReference>
<gene>
    <name evidence="7" type="ORF">PHAECO_LOCUS12692</name>
</gene>
<evidence type="ECO:0000256" key="5">
    <source>
        <dbReference type="SAM" id="Coils"/>
    </source>
</evidence>
<evidence type="ECO:0000256" key="2">
    <source>
        <dbReference type="ARBA" id="ARBA00022771"/>
    </source>
</evidence>
<dbReference type="AlphaFoldDB" id="A0A9N9X3L8"/>
<protein>
    <recommendedName>
        <fullName evidence="6">PHD-type domain-containing protein</fullName>
    </recommendedName>
</protein>
<dbReference type="InterPro" id="IPR004244">
    <property type="entry name" value="Transposase_22"/>
</dbReference>
<name>A0A9N9X3L8_PHACE</name>
<dbReference type="EMBL" id="OU896715">
    <property type="protein sequence ID" value="CAG9825813.1"/>
    <property type="molecule type" value="Genomic_DNA"/>
</dbReference>
<reference evidence="7" key="2">
    <citation type="submission" date="2022-10" db="EMBL/GenBank/DDBJ databases">
        <authorList>
            <consortium name="ENA_rothamsted_submissions"/>
            <consortium name="culmorum"/>
            <person name="King R."/>
        </authorList>
    </citation>
    <scope>NUCLEOTIDE SEQUENCE</scope>
</reference>
<dbReference type="InterPro" id="IPR011011">
    <property type="entry name" value="Znf_FYVE_PHD"/>
</dbReference>
<dbReference type="PROSITE" id="PS50016">
    <property type="entry name" value="ZF_PHD_2"/>
    <property type="match status" value="1"/>
</dbReference>
<keyword evidence="8" id="KW-1185">Reference proteome</keyword>
<reference evidence="7" key="1">
    <citation type="submission" date="2022-01" db="EMBL/GenBank/DDBJ databases">
        <authorList>
            <person name="King R."/>
        </authorList>
    </citation>
    <scope>NUCLEOTIDE SEQUENCE</scope>
</reference>
<keyword evidence="3" id="KW-0862">Zinc</keyword>
<evidence type="ECO:0000256" key="3">
    <source>
        <dbReference type="ARBA" id="ARBA00022833"/>
    </source>
</evidence>
<dbReference type="Pfam" id="PF25298">
    <property type="entry name" value="Baculo_FP_2nd"/>
    <property type="match status" value="1"/>
</dbReference>
<keyword evidence="5" id="KW-0175">Coiled coil</keyword>
<keyword evidence="1" id="KW-0479">Metal-binding</keyword>
<proteinExistence type="predicted"/>
<evidence type="ECO:0000256" key="1">
    <source>
        <dbReference type="ARBA" id="ARBA00022723"/>
    </source>
</evidence>
<feature type="domain" description="PHD-type" evidence="6">
    <location>
        <begin position="2"/>
        <end position="60"/>
    </location>
</feature>
<keyword evidence="2 4" id="KW-0863">Zinc-finger</keyword>
<evidence type="ECO:0000313" key="7">
    <source>
        <dbReference type="EMBL" id="CAG9825813.1"/>
    </source>
</evidence>
<dbReference type="Gene3D" id="3.30.70.1820">
    <property type="entry name" value="L1 transposable element, RRM domain"/>
    <property type="match status" value="1"/>
</dbReference>
<dbReference type="InterPro" id="IPR057251">
    <property type="entry name" value="FP_C"/>
</dbReference>
<evidence type="ECO:0000256" key="4">
    <source>
        <dbReference type="PROSITE-ProRule" id="PRU00146"/>
    </source>
</evidence>
<dbReference type="Proteomes" id="UP001153737">
    <property type="component" value="Chromosome 9"/>
</dbReference>
<dbReference type="PROSITE" id="PS01359">
    <property type="entry name" value="ZF_PHD_1"/>
    <property type="match status" value="1"/>
</dbReference>
<organism evidence="7 8">
    <name type="scientific">Phaedon cochleariae</name>
    <name type="common">Mustard beetle</name>
    <dbReference type="NCBI Taxonomy" id="80249"/>
    <lineage>
        <taxon>Eukaryota</taxon>
        <taxon>Metazoa</taxon>
        <taxon>Ecdysozoa</taxon>
        <taxon>Arthropoda</taxon>
        <taxon>Hexapoda</taxon>
        <taxon>Insecta</taxon>
        <taxon>Pterygota</taxon>
        <taxon>Neoptera</taxon>
        <taxon>Endopterygota</taxon>
        <taxon>Coleoptera</taxon>
        <taxon>Polyphaga</taxon>
        <taxon>Cucujiformia</taxon>
        <taxon>Chrysomeloidea</taxon>
        <taxon>Chrysomelidae</taxon>
        <taxon>Chrysomelinae</taxon>
        <taxon>Chrysomelini</taxon>
        <taxon>Phaedon</taxon>
    </lineage>
</organism>
<dbReference type="GO" id="GO:0008270">
    <property type="term" value="F:zinc ion binding"/>
    <property type="evidence" value="ECO:0007669"/>
    <property type="project" value="UniProtKB-KW"/>
</dbReference>
<dbReference type="PANTHER" id="PTHR11505">
    <property type="entry name" value="L1 TRANSPOSABLE ELEMENT-RELATED"/>
    <property type="match status" value="1"/>
</dbReference>
<accession>A0A9N9X3L8</accession>
<dbReference type="OrthoDB" id="6761697at2759"/>
<evidence type="ECO:0000259" key="6">
    <source>
        <dbReference type="PROSITE" id="PS50016"/>
    </source>
</evidence>
<evidence type="ECO:0000313" key="8">
    <source>
        <dbReference type="Proteomes" id="UP001153737"/>
    </source>
</evidence>
<dbReference type="InterPro" id="IPR013083">
    <property type="entry name" value="Znf_RING/FYVE/PHD"/>
</dbReference>
<dbReference type="InterPro" id="IPR019786">
    <property type="entry name" value="Zinc_finger_PHD-type_CS"/>
</dbReference>